<dbReference type="GO" id="GO:0036064">
    <property type="term" value="C:ciliary basal body"/>
    <property type="evidence" value="ECO:0000318"/>
    <property type="project" value="GO_Central"/>
</dbReference>
<dbReference type="InParanoid" id="F6VLQ0"/>
<name>F6VLQ0_CIOIN</name>
<dbReference type="GO" id="GO:0005813">
    <property type="term" value="C:centrosome"/>
    <property type="evidence" value="ECO:0000318"/>
    <property type="project" value="GO_Central"/>
</dbReference>
<dbReference type="SUPFAM" id="SSF52047">
    <property type="entry name" value="RNI-like"/>
    <property type="match status" value="1"/>
</dbReference>
<reference evidence="2" key="3">
    <citation type="submission" date="2025-08" db="UniProtKB">
        <authorList>
            <consortium name="Ensembl"/>
        </authorList>
    </citation>
    <scope>IDENTIFICATION</scope>
</reference>
<dbReference type="FunFam" id="3.80.10.10:FF:001649">
    <property type="entry name" value="Uncharacterized protein"/>
    <property type="match status" value="1"/>
</dbReference>
<dbReference type="InterPro" id="IPR001611">
    <property type="entry name" value="Leu-rich_rpt"/>
</dbReference>
<evidence type="ECO:0008006" key="4">
    <source>
        <dbReference type="Google" id="ProtNLM"/>
    </source>
</evidence>
<proteinExistence type="predicted"/>
<dbReference type="Gene3D" id="3.80.10.10">
    <property type="entry name" value="Ribonuclease Inhibitor"/>
    <property type="match status" value="2"/>
</dbReference>
<protein>
    <recommendedName>
        <fullName evidence="4">Centrosomal protein of 78 kDa</fullName>
    </recommendedName>
</protein>
<dbReference type="InterPro" id="IPR026212">
    <property type="entry name" value="Cep78"/>
</dbReference>
<evidence type="ECO:0000313" key="3">
    <source>
        <dbReference type="Proteomes" id="UP000008144"/>
    </source>
</evidence>
<feature type="region of interest" description="Disordered" evidence="1">
    <location>
        <begin position="307"/>
        <end position="364"/>
    </location>
</feature>
<reference evidence="2" key="4">
    <citation type="submission" date="2025-09" db="UniProtKB">
        <authorList>
            <consortium name="Ensembl"/>
        </authorList>
    </citation>
    <scope>IDENTIFICATION</scope>
</reference>
<reference evidence="3" key="1">
    <citation type="journal article" date="2002" name="Science">
        <title>The draft genome of Ciona intestinalis: insights into chordate and vertebrate origins.</title>
        <authorList>
            <person name="Dehal P."/>
            <person name="Satou Y."/>
            <person name="Campbell R.K."/>
            <person name="Chapman J."/>
            <person name="Degnan B."/>
            <person name="De Tomaso A."/>
            <person name="Davidson B."/>
            <person name="Di Gregorio A."/>
            <person name="Gelpke M."/>
            <person name="Goodstein D.M."/>
            <person name="Harafuji N."/>
            <person name="Hastings K.E."/>
            <person name="Ho I."/>
            <person name="Hotta K."/>
            <person name="Huang W."/>
            <person name="Kawashima T."/>
            <person name="Lemaire P."/>
            <person name="Martinez D."/>
            <person name="Meinertzhagen I.A."/>
            <person name="Necula S."/>
            <person name="Nonaka M."/>
            <person name="Putnam N."/>
            <person name="Rash S."/>
            <person name="Saiga H."/>
            <person name="Satake M."/>
            <person name="Terry A."/>
            <person name="Yamada L."/>
            <person name="Wang H.G."/>
            <person name="Awazu S."/>
            <person name="Azumi K."/>
            <person name="Boore J."/>
            <person name="Branno M."/>
            <person name="Chin-Bow S."/>
            <person name="DeSantis R."/>
            <person name="Doyle S."/>
            <person name="Francino P."/>
            <person name="Keys D.N."/>
            <person name="Haga S."/>
            <person name="Hayashi H."/>
            <person name="Hino K."/>
            <person name="Imai K.S."/>
            <person name="Inaba K."/>
            <person name="Kano S."/>
            <person name="Kobayashi K."/>
            <person name="Kobayashi M."/>
            <person name="Lee B.I."/>
            <person name="Makabe K.W."/>
            <person name="Manohar C."/>
            <person name="Matassi G."/>
            <person name="Medina M."/>
            <person name="Mochizuki Y."/>
            <person name="Mount S."/>
            <person name="Morishita T."/>
            <person name="Miura S."/>
            <person name="Nakayama A."/>
            <person name="Nishizaka S."/>
            <person name="Nomoto H."/>
            <person name="Ohta F."/>
            <person name="Oishi K."/>
            <person name="Rigoutsos I."/>
            <person name="Sano M."/>
            <person name="Sasaki A."/>
            <person name="Sasakura Y."/>
            <person name="Shoguchi E."/>
            <person name="Shin-i T."/>
            <person name="Spagnuolo A."/>
            <person name="Stainier D."/>
            <person name="Suzuki M.M."/>
            <person name="Tassy O."/>
            <person name="Takatori N."/>
            <person name="Tokuoka M."/>
            <person name="Yagi K."/>
            <person name="Yoshizaki F."/>
            <person name="Wada S."/>
            <person name="Zhang C."/>
            <person name="Hyatt P.D."/>
            <person name="Larimer F."/>
            <person name="Detter C."/>
            <person name="Doggett N."/>
            <person name="Glavina T."/>
            <person name="Hawkins T."/>
            <person name="Richardson P."/>
            <person name="Lucas S."/>
            <person name="Kohara Y."/>
            <person name="Levine M."/>
            <person name="Satoh N."/>
            <person name="Rokhsar D.S."/>
        </authorList>
    </citation>
    <scope>NUCLEOTIDE SEQUENCE [LARGE SCALE GENOMIC DNA]</scope>
</reference>
<dbReference type="PANTHER" id="PTHR24110:SF3">
    <property type="entry name" value="CENTROSOMAL PROTEIN OF 78 KDA"/>
    <property type="match status" value="1"/>
</dbReference>
<evidence type="ECO:0000313" key="2">
    <source>
        <dbReference type="Ensembl" id="ENSCINP00000014596.3"/>
    </source>
</evidence>
<dbReference type="Ensembl" id="ENSCINT00000014596.3">
    <property type="protein sequence ID" value="ENSCINP00000014596.3"/>
    <property type="gene ID" value="ENSCING00000007105.3"/>
</dbReference>
<dbReference type="Proteomes" id="UP000008144">
    <property type="component" value="Chromosome 7"/>
</dbReference>
<feature type="compositionally biased region" description="Basic and acidic residues" evidence="1">
    <location>
        <begin position="313"/>
        <end position="324"/>
    </location>
</feature>
<dbReference type="SMART" id="SM00368">
    <property type="entry name" value="LRR_RI"/>
    <property type="match status" value="4"/>
</dbReference>
<accession>F6VLQ0</accession>
<dbReference type="PRINTS" id="PR02062">
    <property type="entry name" value="CENTROSOME78"/>
</dbReference>
<organism evidence="2 3">
    <name type="scientific">Ciona intestinalis</name>
    <name type="common">Transparent sea squirt</name>
    <name type="synonym">Ascidia intestinalis</name>
    <dbReference type="NCBI Taxonomy" id="7719"/>
    <lineage>
        <taxon>Eukaryota</taxon>
        <taxon>Metazoa</taxon>
        <taxon>Chordata</taxon>
        <taxon>Tunicata</taxon>
        <taxon>Ascidiacea</taxon>
        <taxon>Phlebobranchia</taxon>
        <taxon>Cionidae</taxon>
        <taxon>Ciona</taxon>
    </lineage>
</organism>
<dbReference type="FunCoup" id="F6VLQ0">
    <property type="interactions" value="25"/>
</dbReference>
<keyword evidence="3" id="KW-1185">Reference proteome</keyword>
<dbReference type="Pfam" id="PF13516">
    <property type="entry name" value="LRR_6"/>
    <property type="match status" value="4"/>
</dbReference>
<dbReference type="OMA" id="MTLKLCK"/>
<dbReference type="GeneTree" id="ENSGT00390000013287"/>
<dbReference type="GO" id="GO:0044782">
    <property type="term" value="P:cilium organization"/>
    <property type="evidence" value="ECO:0000318"/>
    <property type="project" value="GO_Central"/>
</dbReference>
<evidence type="ECO:0000256" key="1">
    <source>
        <dbReference type="SAM" id="MobiDB-lite"/>
    </source>
</evidence>
<dbReference type="PANTHER" id="PTHR24110">
    <property type="entry name" value="CENTROSOMAL PROTEIN OF 78 KDA"/>
    <property type="match status" value="1"/>
</dbReference>
<dbReference type="EMBL" id="EAAA01002424">
    <property type="status" value="NOT_ANNOTATED_CDS"/>
    <property type="molecule type" value="Genomic_DNA"/>
</dbReference>
<sequence>MIPESVAVRQRGAFDFASCYDNLCALQSTVPLSTVKAHLANGILDINGDKIRMIDWSPILNTLKINRNLRYVSIKSYFPTNGNSNGILYFKGGTPAIRCKNVTMGKAKVLGFLHFPSQPIIRCIDLQGGSAKEIKKNKSLTHLQFDYCQISDNGAKILCHTLKSHPSIPHLSVSGCNITSAGAEMIAKLVKHQATQRHSEAWADGLRYRTPNLSLMSGIRRISLNSNPMISDEGAEAFADALKDDLWLKALDLQHCGISSEGADKIMSTIKHNNTIVVLDIRGNPMVDTGTLRKVLGKVLMNVNGNDENDYPWVKEEPPKDPYRTGKPRRPTRNISRSFTKKQTQKSLKQAAGEEGVPDVYPPGHKSFVPWRTAVRASQHKLGFCDKSDEEEDLDESSEVLRVMQESSKPSFVDTTFSVTGGGDQNPIDQSLLTKRECEEYIKRLKIDLLDAKRRLSMSQESEKKLNNKIMSLEDLKTSFENSRMRSQIEEEGLLDSIETSFNKFHEFLNTLNDVGLGSLATAAGLD</sequence>
<dbReference type="InterPro" id="IPR032675">
    <property type="entry name" value="LRR_dom_sf"/>
</dbReference>
<dbReference type="STRING" id="7719.ENSCINP00000014596"/>
<dbReference type="AlphaFoldDB" id="F6VLQ0"/>
<reference evidence="2" key="2">
    <citation type="journal article" date="2008" name="Genome Biol.">
        <title>Improved genome assembly and evidence-based global gene model set for the chordate Ciona intestinalis: new insight into intron and operon populations.</title>
        <authorList>
            <person name="Satou Y."/>
            <person name="Mineta K."/>
            <person name="Ogasawara M."/>
            <person name="Sasakura Y."/>
            <person name="Shoguchi E."/>
            <person name="Ueno K."/>
            <person name="Yamada L."/>
            <person name="Matsumoto J."/>
            <person name="Wasserscheid J."/>
            <person name="Dewar K."/>
            <person name="Wiley G.B."/>
            <person name="Macmil S.L."/>
            <person name="Roe B.A."/>
            <person name="Zeller R.W."/>
            <person name="Hastings K.E."/>
            <person name="Lemaire P."/>
            <person name="Lindquist E."/>
            <person name="Endo T."/>
            <person name="Hotta K."/>
            <person name="Inaba K."/>
        </authorList>
    </citation>
    <scope>NUCLEOTIDE SEQUENCE [LARGE SCALE GENOMIC DNA]</scope>
    <source>
        <strain evidence="2">wild type</strain>
    </source>
</reference>